<keyword evidence="4 6" id="KW-0560">Oxidoreductase</keyword>
<dbReference type="Gene3D" id="3.20.20.70">
    <property type="entry name" value="Aldolase class I"/>
    <property type="match status" value="1"/>
</dbReference>
<evidence type="ECO:0000259" key="5">
    <source>
        <dbReference type="PROSITE" id="PS51349"/>
    </source>
</evidence>
<gene>
    <name evidence="6" type="ORF">WMQ36_03135</name>
</gene>
<reference evidence="6 7" key="1">
    <citation type="submission" date="2024-03" db="EMBL/GenBank/DDBJ databases">
        <title>Human intestinal bacterial collection.</title>
        <authorList>
            <person name="Pauvert C."/>
            <person name="Hitch T.C.A."/>
            <person name="Clavel T."/>
        </authorList>
    </citation>
    <scope>NUCLEOTIDE SEQUENCE [LARGE SCALE GENOMIC DNA]</scope>
    <source>
        <strain evidence="6 7">CLA-SR-H021</strain>
    </source>
</reference>
<dbReference type="InterPro" id="IPR013785">
    <property type="entry name" value="Aldolase_TIM"/>
</dbReference>
<keyword evidence="7" id="KW-1185">Reference proteome</keyword>
<keyword evidence="3" id="KW-0288">FMN</keyword>
<dbReference type="Proteomes" id="UP001454086">
    <property type="component" value="Unassembled WGS sequence"/>
</dbReference>
<evidence type="ECO:0000256" key="2">
    <source>
        <dbReference type="ARBA" id="ARBA00022630"/>
    </source>
</evidence>
<evidence type="ECO:0000256" key="4">
    <source>
        <dbReference type="ARBA" id="ARBA00023002"/>
    </source>
</evidence>
<protein>
    <submittedName>
        <fullName evidence="6">Alpha-hydroxy acid oxidase</fullName>
        <ecNumber evidence="6">1.-.-.-</ecNumber>
    </submittedName>
</protein>
<dbReference type="InterPro" id="IPR037396">
    <property type="entry name" value="FMN_HAD"/>
</dbReference>
<dbReference type="InterPro" id="IPR000262">
    <property type="entry name" value="FMN-dep_DH"/>
</dbReference>
<evidence type="ECO:0000313" key="7">
    <source>
        <dbReference type="Proteomes" id="UP001454086"/>
    </source>
</evidence>
<dbReference type="RefSeq" id="WP_008719259.1">
    <property type="nucleotide sequence ID" value="NZ_JAJFEB010000014.1"/>
</dbReference>
<dbReference type="SUPFAM" id="SSF51395">
    <property type="entry name" value="FMN-linked oxidoreductases"/>
    <property type="match status" value="1"/>
</dbReference>
<evidence type="ECO:0000256" key="1">
    <source>
        <dbReference type="ARBA" id="ARBA00001917"/>
    </source>
</evidence>
<dbReference type="EMBL" id="JBBMFM010000006">
    <property type="protein sequence ID" value="MEQ2423960.1"/>
    <property type="molecule type" value="Genomic_DNA"/>
</dbReference>
<dbReference type="Pfam" id="PF01070">
    <property type="entry name" value="FMN_dh"/>
    <property type="match status" value="2"/>
</dbReference>
<dbReference type="EC" id="1.-.-.-" evidence="6"/>
<feature type="domain" description="FMN hydroxy acid dehydrogenase" evidence="5">
    <location>
        <begin position="1"/>
        <end position="302"/>
    </location>
</feature>
<dbReference type="PANTHER" id="PTHR10578">
    <property type="entry name" value="S -2-HYDROXY-ACID OXIDASE-RELATED"/>
    <property type="match status" value="1"/>
</dbReference>
<proteinExistence type="predicted"/>
<dbReference type="GO" id="GO:0016491">
    <property type="term" value="F:oxidoreductase activity"/>
    <property type="evidence" value="ECO:0007669"/>
    <property type="project" value="UniProtKB-KW"/>
</dbReference>
<evidence type="ECO:0000256" key="3">
    <source>
        <dbReference type="ARBA" id="ARBA00022643"/>
    </source>
</evidence>
<comment type="caution">
    <text evidence="6">The sequence shown here is derived from an EMBL/GenBank/DDBJ whole genome shotgun (WGS) entry which is preliminary data.</text>
</comment>
<keyword evidence="2" id="KW-0285">Flavoprotein</keyword>
<dbReference type="PROSITE" id="PS51349">
    <property type="entry name" value="FMN_HYDROXY_ACID_DH_2"/>
    <property type="match status" value="1"/>
</dbReference>
<name>A0ABV1D1T1_9FIRM</name>
<accession>A0ABV1D1T1</accession>
<evidence type="ECO:0000313" key="6">
    <source>
        <dbReference type="EMBL" id="MEQ2423960.1"/>
    </source>
</evidence>
<comment type="cofactor">
    <cofactor evidence="1">
        <name>FMN</name>
        <dbReference type="ChEBI" id="CHEBI:58210"/>
    </cofactor>
</comment>
<organism evidence="6 7">
    <name type="scientific">Enterocloster hominis</name>
    <name type="common">ex Hitch et al. 2024</name>
    <dbReference type="NCBI Taxonomy" id="1917870"/>
    <lineage>
        <taxon>Bacteria</taxon>
        <taxon>Bacillati</taxon>
        <taxon>Bacillota</taxon>
        <taxon>Clostridia</taxon>
        <taxon>Lachnospirales</taxon>
        <taxon>Lachnospiraceae</taxon>
        <taxon>Enterocloster</taxon>
    </lineage>
</organism>
<dbReference type="PANTHER" id="PTHR10578:SF107">
    <property type="entry name" value="2-HYDROXYACID OXIDASE 1"/>
    <property type="match status" value="1"/>
</dbReference>
<sequence>MEHMLREPAKDSNEITREYFDEILVEMRHIDAVTPDTTLNLYGKTFSTPIMMAALSHLKGMDGKGDGMVEMAQGARMAGTVNWAGMGTEEQFSAIAATGAPTIRIIKPYEDESLVLRKIAQAEELGALAVGMDLDHAFNARGRADNVLGHPMRPRTLKEIESYCRRTKLPFILKGILSAADAGKCLEAGAGGIVVSHHHGIIPTAAAPLMVLPEIADVINKRIPIFVDCGIMNGADAFKALALGATAVSVGRPVMKAISKSGAQGAADTIAEITAELAGMMARTCSPDVGHIDPSLLWRRGGGKLTSL</sequence>